<name>A0AA38HBY6_9TREE</name>
<dbReference type="RefSeq" id="XP_052947317.1">
    <property type="nucleotide sequence ID" value="XM_053092435.1"/>
</dbReference>
<evidence type="ECO:0008006" key="4">
    <source>
        <dbReference type="Google" id="ProtNLM"/>
    </source>
</evidence>
<dbReference type="GeneID" id="77731640"/>
<protein>
    <recommendedName>
        <fullName evidence="4">AB hydrolase-1 domain-containing protein</fullName>
    </recommendedName>
</protein>
<reference evidence="2" key="1">
    <citation type="journal article" date="2022" name="G3 (Bethesda)">
        <title>High quality genome of the basidiomycete yeast Dioszegia hungarica PDD-24b-2 isolated from cloud water.</title>
        <authorList>
            <person name="Jarrige D."/>
            <person name="Haridas S."/>
            <person name="Bleykasten-Grosshans C."/>
            <person name="Joly M."/>
            <person name="Nadalig T."/>
            <person name="Sancelme M."/>
            <person name="Vuilleumier S."/>
            <person name="Grigoriev I.V."/>
            <person name="Amato P."/>
            <person name="Bringel F."/>
        </authorList>
    </citation>
    <scope>NUCLEOTIDE SEQUENCE</scope>
    <source>
        <strain evidence="2">PDD-24b-2</strain>
    </source>
</reference>
<organism evidence="2 3">
    <name type="scientific">Dioszegia hungarica</name>
    <dbReference type="NCBI Taxonomy" id="4972"/>
    <lineage>
        <taxon>Eukaryota</taxon>
        <taxon>Fungi</taxon>
        <taxon>Dikarya</taxon>
        <taxon>Basidiomycota</taxon>
        <taxon>Agaricomycotina</taxon>
        <taxon>Tremellomycetes</taxon>
        <taxon>Tremellales</taxon>
        <taxon>Bulleribasidiaceae</taxon>
        <taxon>Dioszegia</taxon>
    </lineage>
</organism>
<sequence>MTGDPTPSSDPLGYLALRKFSQRLPRCPRTRLPVSYADIGDPDGIPVLWMLPSGCSRWIGAPQDPLAKRYGIRLILVDRPGVGATPSVDLADRIDISCKMIVSVLEHLNVRPAHMIVTSAGIYYALHLLLNYPETFHSGLTPPPSLYLVAPWSPLLPADHPDYYPSYFTWIPSPVIATQHITLPQLMKLAKTGTSLWNTGLKTLWSTLDSARSMIGGTTQTSAGGSAHGASPDHVHDSGLDLGGESGAVPSAAVPMSVDGVEYKQGEPSSEVAESSEGSGMWGRFPCCISCTTTDYFQAENFSGVGQEHLICLNRGPVDTGHIWLEQTITTLATKLQTAGMDRPGTEKGLPLIDVDVWWGWEDNMVPRKGQLWFNKTLGRYPREMRLKVHDVPDGDHTDLLSRTDGIYEVYDLIRERG</sequence>
<dbReference type="EMBL" id="JAKWFO010000004">
    <property type="protein sequence ID" value="KAI9637540.1"/>
    <property type="molecule type" value="Genomic_DNA"/>
</dbReference>
<accession>A0AA38HBY6</accession>
<evidence type="ECO:0000313" key="3">
    <source>
        <dbReference type="Proteomes" id="UP001164286"/>
    </source>
</evidence>
<dbReference type="Proteomes" id="UP001164286">
    <property type="component" value="Unassembled WGS sequence"/>
</dbReference>
<comment type="caution">
    <text evidence="2">The sequence shown here is derived from an EMBL/GenBank/DDBJ whole genome shotgun (WGS) entry which is preliminary data.</text>
</comment>
<evidence type="ECO:0000313" key="2">
    <source>
        <dbReference type="EMBL" id="KAI9637540.1"/>
    </source>
</evidence>
<gene>
    <name evidence="2" type="ORF">MKK02DRAFT_43465</name>
</gene>
<dbReference type="SUPFAM" id="SSF53474">
    <property type="entry name" value="alpha/beta-Hydrolases"/>
    <property type="match status" value="1"/>
</dbReference>
<dbReference type="Gene3D" id="3.40.50.1820">
    <property type="entry name" value="alpha/beta hydrolase"/>
    <property type="match status" value="1"/>
</dbReference>
<dbReference type="AlphaFoldDB" id="A0AA38HBY6"/>
<dbReference type="InterPro" id="IPR029058">
    <property type="entry name" value="AB_hydrolase_fold"/>
</dbReference>
<proteinExistence type="predicted"/>
<evidence type="ECO:0000256" key="1">
    <source>
        <dbReference type="SAM" id="MobiDB-lite"/>
    </source>
</evidence>
<keyword evidence="3" id="KW-1185">Reference proteome</keyword>
<feature type="region of interest" description="Disordered" evidence="1">
    <location>
        <begin position="216"/>
        <end position="247"/>
    </location>
</feature>
<feature type="compositionally biased region" description="Low complexity" evidence="1">
    <location>
        <begin position="216"/>
        <end position="230"/>
    </location>
</feature>